<keyword evidence="2" id="KW-0227">DNA damage</keyword>
<dbReference type="PANTHER" id="PTHR11076:SF34">
    <property type="entry name" value="PROTEIN UMUC"/>
    <property type="match status" value="1"/>
</dbReference>
<dbReference type="GO" id="GO:0042276">
    <property type="term" value="P:error-prone translesion synthesis"/>
    <property type="evidence" value="ECO:0007669"/>
    <property type="project" value="TreeGrafter"/>
</dbReference>
<dbReference type="AlphaFoldDB" id="A0A1Y1SHV5"/>
<evidence type="ECO:0000256" key="1">
    <source>
        <dbReference type="ARBA" id="ARBA00010945"/>
    </source>
</evidence>
<evidence type="ECO:0000256" key="3">
    <source>
        <dbReference type="ARBA" id="ARBA00023199"/>
    </source>
</evidence>
<dbReference type="InterPro" id="IPR001126">
    <property type="entry name" value="UmuC"/>
</dbReference>
<accession>A0A1Y1SHV5</accession>
<comment type="caution">
    <text evidence="7">The sequence shown here is derived from an EMBL/GenBank/DDBJ whole genome shotgun (WGS) entry which is preliminary data.</text>
</comment>
<dbReference type="EMBL" id="AQQV01000001">
    <property type="protein sequence ID" value="ORE88779.1"/>
    <property type="molecule type" value="Genomic_DNA"/>
</dbReference>
<dbReference type="InterPro" id="IPR043128">
    <property type="entry name" value="Rev_trsase/Diguanyl_cyclase"/>
</dbReference>
<feature type="domain" description="UmuC" evidence="6">
    <location>
        <begin position="10"/>
        <end position="193"/>
    </location>
</feature>
<evidence type="ECO:0000256" key="4">
    <source>
        <dbReference type="ARBA" id="ARBA00023204"/>
    </source>
</evidence>
<evidence type="ECO:0000313" key="8">
    <source>
        <dbReference type="Proteomes" id="UP000192342"/>
    </source>
</evidence>
<dbReference type="OrthoDB" id="9808813at2"/>
<dbReference type="Gene3D" id="3.30.70.270">
    <property type="match status" value="1"/>
</dbReference>
<keyword evidence="3" id="KW-0741">SOS mutagenesis</keyword>
<keyword evidence="5" id="KW-0742">SOS response</keyword>
<keyword evidence="8" id="KW-1185">Reference proteome</keyword>
<dbReference type="InterPro" id="IPR025188">
    <property type="entry name" value="DUF4113"/>
</dbReference>
<dbReference type="Pfam" id="PF13438">
    <property type="entry name" value="DUF4113"/>
    <property type="match status" value="1"/>
</dbReference>
<dbReference type="InterPro" id="IPR050116">
    <property type="entry name" value="DNA_polymerase-Y"/>
</dbReference>
<dbReference type="STRING" id="1317117.ATO7_02850"/>
<dbReference type="GO" id="GO:0003887">
    <property type="term" value="F:DNA-directed DNA polymerase activity"/>
    <property type="evidence" value="ECO:0007669"/>
    <property type="project" value="TreeGrafter"/>
</dbReference>
<dbReference type="RefSeq" id="WP_083559396.1">
    <property type="nucleotide sequence ID" value="NZ_AQQV01000001.1"/>
</dbReference>
<proteinExistence type="inferred from homology"/>
<sequence length="427" mass="47196">MGSAASSKRIALVDVNNFYASCETVFDPTLRGRSVVVLSNNDGCVVARSAEAKSAGIKMAQPWHQVAPSIQRRTQVFSSNYALYADMSNRVMTILGDLAPSQEVYSIDESFLDLTGIPNLARHATGIGQRVGQWTGLSVCVGIGSTKTRAKLANYVAKKAPEYDGIFNLEDWTDHDQTAVLTRIPVGEVWGIGFRTQRRLTAMGIRTVADLQSADPKHLRQLFGVVIERVVAELNGDACMDLEQAPPPKKQIRSSRSFGKPVTDLSSLKEAMLAFVSIAAEKLRRQGSLASTMQVFICTNVFKAEAPQYSTGYTLKLPYAMDDTVMLARFAIRTLEHLYKPGFEYKKAGVNLMNLTPRENTQFGLFTNDDAVQRADKLSGTMDAINQRFGREALCLGRLAGKRRWSMNQSRLSRSYTTNSKELILAR</sequence>
<dbReference type="GO" id="GO:0009432">
    <property type="term" value="P:SOS response"/>
    <property type="evidence" value="ECO:0007669"/>
    <property type="project" value="UniProtKB-KW"/>
</dbReference>
<dbReference type="Gene3D" id="3.40.1170.60">
    <property type="match status" value="1"/>
</dbReference>
<dbReference type="CDD" id="cd01700">
    <property type="entry name" value="PolY_Pol_V_umuC"/>
    <property type="match status" value="1"/>
</dbReference>
<dbReference type="SUPFAM" id="SSF56672">
    <property type="entry name" value="DNA/RNA polymerases"/>
    <property type="match status" value="1"/>
</dbReference>
<evidence type="ECO:0000313" key="7">
    <source>
        <dbReference type="EMBL" id="ORE88779.1"/>
    </source>
</evidence>
<keyword evidence="4" id="KW-0234">DNA repair</keyword>
<dbReference type="Pfam" id="PF11799">
    <property type="entry name" value="IMS_C"/>
    <property type="match status" value="1"/>
</dbReference>
<protein>
    <submittedName>
        <fullName evidence="7">UMUC domain-containing protein DNA-repair protein</fullName>
    </submittedName>
</protein>
<dbReference type="GO" id="GO:0006281">
    <property type="term" value="P:DNA repair"/>
    <property type="evidence" value="ECO:0007669"/>
    <property type="project" value="UniProtKB-KW"/>
</dbReference>
<organism evidence="7 8">
    <name type="scientific">Oceanococcus atlanticus</name>
    <dbReference type="NCBI Taxonomy" id="1317117"/>
    <lineage>
        <taxon>Bacteria</taxon>
        <taxon>Pseudomonadati</taxon>
        <taxon>Pseudomonadota</taxon>
        <taxon>Gammaproteobacteria</taxon>
        <taxon>Chromatiales</taxon>
        <taxon>Oceanococcaceae</taxon>
        <taxon>Oceanococcus</taxon>
    </lineage>
</organism>
<gene>
    <name evidence="7" type="ORF">ATO7_02850</name>
</gene>
<dbReference type="GO" id="GO:0003684">
    <property type="term" value="F:damaged DNA binding"/>
    <property type="evidence" value="ECO:0007669"/>
    <property type="project" value="InterPro"/>
</dbReference>
<dbReference type="PROSITE" id="PS50173">
    <property type="entry name" value="UMUC"/>
    <property type="match status" value="1"/>
</dbReference>
<dbReference type="Pfam" id="PF00817">
    <property type="entry name" value="IMS"/>
    <property type="match status" value="1"/>
</dbReference>
<dbReference type="Proteomes" id="UP000192342">
    <property type="component" value="Unassembled WGS sequence"/>
</dbReference>
<reference evidence="7 8" key="1">
    <citation type="submission" date="2013-04" db="EMBL/GenBank/DDBJ databases">
        <title>Oceanococcus atlanticus 22II-S10r2 Genome Sequencing.</title>
        <authorList>
            <person name="Lai Q."/>
            <person name="Li G."/>
            <person name="Shao Z."/>
        </authorList>
    </citation>
    <scope>NUCLEOTIDE SEQUENCE [LARGE SCALE GENOMIC DNA]</scope>
    <source>
        <strain evidence="7 8">22II-S10r2</strain>
    </source>
</reference>
<name>A0A1Y1SHV5_9GAMM</name>
<evidence type="ECO:0000256" key="2">
    <source>
        <dbReference type="ARBA" id="ARBA00022763"/>
    </source>
</evidence>
<evidence type="ECO:0000256" key="5">
    <source>
        <dbReference type="ARBA" id="ARBA00023236"/>
    </source>
</evidence>
<evidence type="ECO:0000259" key="6">
    <source>
        <dbReference type="PROSITE" id="PS50173"/>
    </source>
</evidence>
<dbReference type="InterPro" id="IPR043502">
    <property type="entry name" value="DNA/RNA_pol_sf"/>
</dbReference>
<dbReference type="PANTHER" id="PTHR11076">
    <property type="entry name" value="DNA REPAIR POLYMERASE UMUC / TRANSFERASE FAMILY MEMBER"/>
    <property type="match status" value="1"/>
</dbReference>
<comment type="similarity">
    <text evidence="1">Belongs to the DNA polymerase type-Y family.</text>
</comment>
<dbReference type="GO" id="GO:0005829">
    <property type="term" value="C:cytosol"/>
    <property type="evidence" value="ECO:0007669"/>
    <property type="project" value="TreeGrafter"/>
</dbReference>
<dbReference type="Gene3D" id="1.10.150.20">
    <property type="entry name" value="5' to 3' exonuclease, C-terminal subdomain"/>
    <property type="match status" value="1"/>
</dbReference>
<dbReference type="InterPro" id="IPR017961">
    <property type="entry name" value="DNA_pol_Y-fam_little_finger"/>
</dbReference>